<comment type="caution">
    <text evidence="3">The sequence shown here is derived from an EMBL/GenBank/DDBJ whole genome shotgun (WGS) entry which is preliminary data.</text>
</comment>
<keyword evidence="1" id="KW-0175">Coiled coil</keyword>
<accession>A0A9W7GI09</accession>
<dbReference type="AlphaFoldDB" id="A0A9W7GI09"/>
<feature type="coiled-coil region" evidence="1">
    <location>
        <begin position="110"/>
        <end position="137"/>
    </location>
</feature>
<protein>
    <submittedName>
        <fullName evidence="3">Uncharacterized protein</fullName>
    </submittedName>
</protein>
<dbReference type="OrthoDB" id="202248at2759"/>
<organism evidence="3 4">
    <name type="scientific">Triparma columacea</name>
    <dbReference type="NCBI Taxonomy" id="722753"/>
    <lineage>
        <taxon>Eukaryota</taxon>
        <taxon>Sar</taxon>
        <taxon>Stramenopiles</taxon>
        <taxon>Ochrophyta</taxon>
        <taxon>Bolidophyceae</taxon>
        <taxon>Parmales</taxon>
        <taxon>Triparmaceae</taxon>
        <taxon>Triparma</taxon>
    </lineage>
</organism>
<evidence type="ECO:0000256" key="1">
    <source>
        <dbReference type="SAM" id="Coils"/>
    </source>
</evidence>
<dbReference type="Proteomes" id="UP001165065">
    <property type="component" value="Unassembled WGS sequence"/>
</dbReference>
<sequence length="435" mass="47645">MNPTLLNPPNSPAPIRDDITEVLRSGSDESSSSSPPPLPHLPSHETSASLLIEKNVATAEVARMKLLLKAEQAKTEAVSLELAKTTEDFRRMTSLHAIATSELRRVGEENEELKIKISLANSSMQLLREQVEELESLDRYNIASEETSVTSQNSVGSASADLATNSKSAPNSPRPPTSTISIFEENMLKKQLEKKEDEIYSLQNRLEKAEETIASTTGKYIMSSQNLEPSSLEAQLIEAKTALAQAKTSRDSIAMKYRGLEKEYVTLKLELAHTKSREDDQVHMNELLKSTSEMLLVEKKKMERMVVRETGNQGVPPILPSFSFGSSSSRKSSSVQRSLGPRSQSAKESSVISMTPVEQQRNHGAGWLSKLMPGRVEEASSKDGGGGNSKEGVIMHDDVGDDVVTDDSKDDSKEVNEEIRDPPKVINALSETAPL</sequence>
<proteinExistence type="predicted"/>
<keyword evidence="4" id="KW-1185">Reference proteome</keyword>
<name>A0A9W7GI09_9STRA</name>
<feature type="compositionally biased region" description="Low complexity" evidence="2">
    <location>
        <begin position="321"/>
        <end position="338"/>
    </location>
</feature>
<evidence type="ECO:0000313" key="4">
    <source>
        <dbReference type="Proteomes" id="UP001165065"/>
    </source>
</evidence>
<evidence type="ECO:0000256" key="2">
    <source>
        <dbReference type="SAM" id="MobiDB-lite"/>
    </source>
</evidence>
<feature type="compositionally biased region" description="Basic and acidic residues" evidence="2">
    <location>
        <begin position="406"/>
        <end position="423"/>
    </location>
</feature>
<feature type="region of interest" description="Disordered" evidence="2">
    <location>
        <begin position="309"/>
        <end position="435"/>
    </location>
</feature>
<feature type="region of interest" description="Disordered" evidence="2">
    <location>
        <begin position="146"/>
        <end position="179"/>
    </location>
</feature>
<gene>
    <name evidence="3" type="ORF">TrCOL_g648</name>
</gene>
<dbReference type="EMBL" id="BRYA01000273">
    <property type="protein sequence ID" value="GMI45937.1"/>
    <property type="molecule type" value="Genomic_DNA"/>
</dbReference>
<reference evidence="4" key="1">
    <citation type="journal article" date="2023" name="Commun. Biol.">
        <title>Genome analysis of Parmales, the sister group of diatoms, reveals the evolutionary specialization of diatoms from phago-mixotrophs to photoautotrophs.</title>
        <authorList>
            <person name="Ban H."/>
            <person name="Sato S."/>
            <person name="Yoshikawa S."/>
            <person name="Yamada K."/>
            <person name="Nakamura Y."/>
            <person name="Ichinomiya M."/>
            <person name="Sato N."/>
            <person name="Blanc-Mathieu R."/>
            <person name="Endo H."/>
            <person name="Kuwata A."/>
            <person name="Ogata H."/>
        </authorList>
    </citation>
    <scope>NUCLEOTIDE SEQUENCE [LARGE SCALE GENOMIC DNA]</scope>
</reference>
<feature type="compositionally biased region" description="Polar residues" evidence="2">
    <location>
        <begin position="341"/>
        <end position="359"/>
    </location>
</feature>
<evidence type="ECO:0000313" key="3">
    <source>
        <dbReference type="EMBL" id="GMI45937.1"/>
    </source>
</evidence>
<feature type="coiled-coil region" evidence="1">
    <location>
        <begin position="185"/>
        <end position="219"/>
    </location>
</feature>
<feature type="region of interest" description="Disordered" evidence="2">
    <location>
        <begin position="22"/>
        <end position="46"/>
    </location>
</feature>